<gene>
    <name evidence="3" type="ORF">D9611_014899</name>
</gene>
<evidence type="ECO:0000313" key="4">
    <source>
        <dbReference type="Proteomes" id="UP000541558"/>
    </source>
</evidence>
<organism evidence="3 4">
    <name type="scientific">Ephemerocybe angulata</name>
    <dbReference type="NCBI Taxonomy" id="980116"/>
    <lineage>
        <taxon>Eukaryota</taxon>
        <taxon>Fungi</taxon>
        <taxon>Dikarya</taxon>
        <taxon>Basidiomycota</taxon>
        <taxon>Agaricomycotina</taxon>
        <taxon>Agaricomycetes</taxon>
        <taxon>Agaricomycetidae</taxon>
        <taxon>Agaricales</taxon>
        <taxon>Agaricineae</taxon>
        <taxon>Psathyrellaceae</taxon>
        <taxon>Ephemerocybe</taxon>
    </lineage>
</organism>
<evidence type="ECO:0000313" key="3">
    <source>
        <dbReference type="EMBL" id="KAF5334121.1"/>
    </source>
</evidence>
<dbReference type="InterPro" id="IPR040976">
    <property type="entry name" value="Pkinase_fungal"/>
</dbReference>
<reference evidence="3 4" key="1">
    <citation type="journal article" date="2020" name="ISME J.">
        <title>Uncovering the hidden diversity of litter-decomposition mechanisms in mushroom-forming fungi.</title>
        <authorList>
            <person name="Floudas D."/>
            <person name="Bentzer J."/>
            <person name="Ahren D."/>
            <person name="Johansson T."/>
            <person name="Persson P."/>
            <person name="Tunlid A."/>
        </authorList>
    </citation>
    <scope>NUCLEOTIDE SEQUENCE [LARGE SCALE GENOMIC DNA]</scope>
    <source>
        <strain evidence="3 4">CBS 175.51</strain>
    </source>
</reference>
<comment type="caution">
    <text evidence="3">The sequence shown here is derived from an EMBL/GenBank/DDBJ whole genome shotgun (WGS) entry which is preliminary data.</text>
</comment>
<dbReference type="EMBL" id="JAACJK010000079">
    <property type="protein sequence ID" value="KAF5334121.1"/>
    <property type="molecule type" value="Genomic_DNA"/>
</dbReference>
<accession>A0A8H5FER8</accession>
<sequence>MCLTSRRRCFFVFPDTCKRLFRALNHVLCGMVHRDISDGNILAIEVEGKWAAKLADLEFVKKLSPNAGSLDPKTGTPYFMAHEIRTSVPLCFTGQEMFDFKVLTLPTWDEEEDDSEPAGPERDGEANPAGSQGVVHTFFHDLESLWWLILWLITSRIGCDASKIAAQDIFRVSSFSEGCGQCCSRSSLHARPRKHPTKPS</sequence>
<proteinExistence type="predicted"/>
<dbReference type="OrthoDB" id="3271139at2759"/>
<evidence type="ECO:0000256" key="1">
    <source>
        <dbReference type="SAM" id="MobiDB-lite"/>
    </source>
</evidence>
<protein>
    <recommendedName>
        <fullName evidence="2">Fungal-type protein kinase domain-containing protein</fullName>
    </recommendedName>
</protein>
<dbReference type="InterPro" id="IPR011009">
    <property type="entry name" value="Kinase-like_dom_sf"/>
</dbReference>
<name>A0A8H5FER8_9AGAR</name>
<dbReference type="Pfam" id="PF17667">
    <property type="entry name" value="Pkinase_fungal"/>
    <property type="match status" value="1"/>
</dbReference>
<dbReference type="Gene3D" id="1.10.510.10">
    <property type="entry name" value="Transferase(Phosphotransferase) domain 1"/>
    <property type="match status" value="1"/>
</dbReference>
<dbReference type="Proteomes" id="UP000541558">
    <property type="component" value="Unassembled WGS sequence"/>
</dbReference>
<feature type="region of interest" description="Disordered" evidence="1">
    <location>
        <begin position="109"/>
        <end position="130"/>
    </location>
</feature>
<dbReference type="SUPFAM" id="SSF56112">
    <property type="entry name" value="Protein kinase-like (PK-like)"/>
    <property type="match status" value="1"/>
</dbReference>
<evidence type="ECO:0000259" key="2">
    <source>
        <dbReference type="Pfam" id="PF17667"/>
    </source>
</evidence>
<keyword evidence="4" id="KW-1185">Reference proteome</keyword>
<feature type="domain" description="Fungal-type protein kinase" evidence="2">
    <location>
        <begin position="28"/>
        <end position="152"/>
    </location>
</feature>
<dbReference type="AlphaFoldDB" id="A0A8H5FER8"/>